<reference evidence="2 3" key="1">
    <citation type="journal article" date="2018" name="Arch. Microbiol.">
        <title>New insights into the metabolic potential of the phototrophic purple bacterium Rhodopila globiformis DSM 161(T) from its draft genome sequence and evidence for a vanadium-dependent nitrogenase.</title>
        <authorList>
            <person name="Imhoff J.F."/>
            <person name="Rahn T."/>
            <person name="Kunzel S."/>
            <person name="Neulinger S.C."/>
        </authorList>
    </citation>
    <scope>NUCLEOTIDE SEQUENCE [LARGE SCALE GENOMIC DNA]</scope>
    <source>
        <strain evidence="2 3">DSM 161</strain>
    </source>
</reference>
<sequence>MERLRDIAGVEGLALLDLSDTEQPVLFALGPGGHATVTHGRDLLLADPIRPSHTLAADGRAILACPWMLPPDRPGGLALWRAAGARRWEDGDHSLAATVAMLLHVLLCSGLGQVGIDRLTGVPNRRWFLDEADRHIERLDGDGAVGTLSLIEIDNLTRLAVSLGRTHVDRVLVRLASYLRTMVRPGDVVARIAVDEFALWQTGMDHLTAAERAESLCLQPMFQELPDGHRASLSIGIASRPIGSGEDVRTLLRRAQLAVRDLKAIGGGGWRVSHLPAKPRCSQPKE</sequence>
<evidence type="ECO:0000313" key="3">
    <source>
        <dbReference type="Proteomes" id="UP000239724"/>
    </source>
</evidence>
<dbReference type="SMART" id="SM00267">
    <property type="entry name" value="GGDEF"/>
    <property type="match status" value="1"/>
</dbReference>
<dbReference type="PANTHER" id="PTHR33121">
    <property type="entry name" value="CYCLIC DI-GMP PHOSPHODIESTERASE PDEF"/>
    <property type="match status" value="1"/>
</dbReference>
<feature type="domain" description="GGDEF" evidence="1">
    <location>
        <begin position="144"/>
        <end position="275"/>
    </location>
</feature>
<comment type="caution">
    <text evidence="2">The sequence shown here is derived from an EMBL/GenBank/DDBJ whole genome shotgun (WGS) entry which is preliminary data.</text>
</comment>
<organism evidence="2 3">
    <name type="scientific">Rhodopila globiformis</name>
    <name type="common">Rhodopseudomonas globiformis</name>
    <dbReference type="NCBI Taxonomy" id="1071"/>
    <lineage>
        <taxon>Bacteria</taxon>
        <taxon>Pseudomonadati</taxon>
        <taxon>Pseudomonadota</taxon>
        <taxon>Alphaproteobacteria</taxon>
        <taxon>Acetobacterales</taxon>
        <taxon>Acetobacteraceae</taxon>
        <taxon>Rhodopila</taxon>
    </lineage>
</organism>
<dbReference type="InterPro" id="IPR029787">
    <property type="entry name" value="Nucleotide_cyclase"/>
</dbReference>
<dbReference type="PROSITE" id="PS50887">
    <property type="entry name" value="GGDEF"/>
    <property type="match status" value="1"/>
</dbReference>
<proteinExistence type="predicted"/>
<dbReference type="InterPro" id="IPR043128">
    <property type="entry name" value="Rev_trsase/Diguanyl_cyclase"/>
</dbReference>
<gene>
    <name evidence="2" type="ORF">CCS01_29610</name>
</gene>
<protein>
    <recommendedName>
        <fullName evidence="1">GGDEF domain-containing protein</fullName>
    </recommendedName>
</protein>
<evidence type="ECO:0000313" key="2">
    <source>
        <dbReference type="EMBL" id="PPQ26517.1"/>
    </source>
</evidence>
<dbReference type="Proteomes" id="UP000239724">
    <property type="component" value="Unassembled WGS sequence"/>
</dbReference>
<dbReference type="NCBIfam" id="TIGR00254">
    <property type="entry name" value="GGDEF"/>
    <property type="match status" value="1"/>
</dbReference>
<dbReference type="SUPFAM" id="SSF55073">
    <property type="entry name" value="Nucleotide cyclase"/>
    <property type="match status" value="1"/>
</dbReference>
<name>A0A2S6MVY3_RHOGL</name>
<dbReference type="Gene3D" id="3.30.70.270">
    <property type="match status" value="1"/>
</dbReference>
<dbReference type="InterPro" id="IPR050706">
    <property type="entry name" value="Cyclic-di-GMP_PDE-like"/>
</dbReference>
<dbReference type="GO" id="GO:0071111">
    <property type="term" value="F:cyclic-guanylate-specific phosphodiesterase activity"/>
    <property type="evidence" value="ECO:0007669"/>
    <property type="project" value="InterPro"/>
</dbReference>
<accession>A0A2S6MVY3</accession>
<dbReference type="Pfam" id="PF00990">
    <property type="entry name" value="GGDEF"/>
    <property type="match status" value="1"/>
</dbReference>
<dbReference type="InterPro" id="IPR000160">
    <property type="entry name" value="GGDEF_dom"/>
</dbReference>
<keyword evidence="3" id="KW-1185">Reference proteome</keyword>
<dbReference type="EMBL" id="NHRY01000269">
    <property type="protein sequence ID" value="PPQ26517.1"/>
    <property type="molecule type" value="Genomic_DNA"/>
</dbReference>
<dbReference type="PANTHER" id="PTHR33121:SF71">
    <property type="entry name" value="OXYGEN SENSOR PROTEIN DOSP"/>
    <property type="match status" value="1"/>
</dbReference>
<dbReference type="CDD" id="cd01949">
    <property type="entry name" value="GGDEF"/>
    <property type="match status" value="1"/>
</dbReference>
<dbReference type="AlphaFoldDB" id="A0A2S6MVY3"/>
<evidence type="ECO:0000259" key="1">
    <source>
        <dbReference type="PROSITE" id="PS50887"/>
    </source>
</evidence>